<dbReference type="PROSITE" id="PS50972">
    <property type="entry name" value="PTERIN_BINDING"/>
    <property type="match status" value="1"/>
</dbReference>
<dbReference type="GO" id="GO:0046656">
    <property type="term" value="P:folic acid biosynthetic process"/>
    <property type="evidence" value="ECO:0007669"/>
    <property type="project" value="UniProtKB-KW"/>
</dbReference>
<sequence length="283" mass="30671">MKLAEKRDVYHFGKTEIDFEKETIIMGILNVTPDSFSDGGKYACVDKALKHAEEMLRDGAKIIDVGGESTRPGHLPVSLTQELERTVPIIEALTKELGCVVSIDTYKADVAEAAVKAGAHIINDVWGAKREPAIADVATRYGVPIILMHNREKAEYEGLFMDEVLADLEGSIGIATAAGVKRENIWLDPGVGFAKSTAQNIAVMQQLRTISNMGYPVLLGTSRKSVIGNALGLPVGERLEGTGATVCYGIEQGCQIMRVHDVKEIARMAKMMDILTGKSVLEE</sequence>
<proteinExistence type="inferred from homology"/>
<dbReference type="UniPathway" id="UPA00077">
    <property type="reaction ID" value="UER00156"/>
</dbReference>
<keyword evidence="8 13" id="KW-0479">Metal-binding</keyword>
<keyword evidence="16" id="KW-1185">Reference proteome</keyword>
<gene>
    <name evidence="15" type="primary">folP</name>
    <name evidence="15" type="ORF">FILTAD_00151</name>
</gene>
<organism evidence="15 16">
    <name type="scientific">Filibacter tadaridae</name>
    <dbReference type="NCBI Taxonomy" id="2483811"/>
    <lineage>
        <taxon>Bacteria</taxon>
        <taxon>Bacillati</taxon>
        <taxon>Bacillota</taxon>
        <taxon>Bacilli</taxon>
        <taxon>Bacillales</taxon>
        <taxon>Caryophanaceae</taxon>
        <taxon>Filibacter</taxon>
    </lineage>
</organism>
<comment type="function">
    <text evidence="12 13">Catalyzes the condensation of para-aminobenzoate (pABA) with 6-hydroxymethyl-7,8-dihydropterin diphosphate (DHPt-PP) to form 7,8-dihydropteroate (H2Pte), the immediate precursor of folate derivatives.</text>
</comment>
<reference evidence="15 16" key="1">
    <citation type="submission" date="2018-11" db="EMBL/GenBank/DDBJ databases">
        <authorList>
            <person name="Criscuolo A."/>
        </authorList>
    </citation>
    <scope>NUCLEOTIDE SEQUENCE [LARGE SCALE GENOMIC DNA]</scope>
    <source>
        <strain evidence="15">ATB-66</strain>
    </source>
</reference>
<keyword evidence="7 13" id="KW-0808">Transferase</keyword>
<dbReference type="CDD" id="cd00739">
    <property type="entry name" value="DHPS"/>
    <property type="match status" value="1"/>
</dbReference>
<comment type="similarity">
    <text evidence="4 13">Belongs to the DHPS family.</text>
</comment>
<evidence type="ECO:0000256" key="9">
    <source>
        <dbReference type="ARBA" id="ARBA00022842"/>
    </source>
</evidence>
<evidence type="ECO:0000256" key="5">
    <source>
        <dbReference type="ARBA" id="ARBA00012458"/>
    </source>
</evidence>
<evidence type="ECO:0000313" key="16">
    <source>
        <dbReference type="Proteomes" id="UP000270468"/>
    </source>
</evidence>
<dbReference type="InterPro" id="IPR045031">
    <property type="entry name" value="DHP_synth-like"/>
</dbReference>
<comment type="catalytic activity">
    <reaction evidence="1">
        <text>(7,8-dihydropterin-6-yl)methyl diphosphate + 4-aminobenzoate = 7,8-dihydropteroate + diphosphate</text>
        <dbReference type="Rhea" id="RHEA:19949"/>
        <dbReference type="ChEBI" id="CHEBI:17836"/>
        <dbReference type="ChEBI" id="CHEBI:17839"/>
        <dbReference type="ChEBI" id="CHEBI:33019"/>
        <dbReference type="ChEBI" id="CHEBI:72950"/>
        <dbReference type="EC" id="2.5.1.15"/>
    </reaction>
</comment>
<evidence type="ECO:0000256" key="1">
    <source>
        <dbReference type="ARBA" id="ARBA00000012"/>
    </source>
</evidence>
<comment type="pathway">
    <text evidence="3 13">Cofactor biosynthesis; tetrahydrofolate biosynthesis; 7,8-dihydrofolate from 2-amino-4-hydroxy-6-hydroxymethyl-7,8-dihydropteridine diphosphate and 4-aminobenzoate: step 1/2.</text>
</comment>
<evidence type="ECO:0000256" key="8">
    <source>
        <dbReference type="ARBA" id="ARBA00022723"/>
    </source>
</evidence>
<dbReference type="InterPro" id="IPR011005">
    <property type="entry name" value="Dihydropteroate_synth-like_sf"/>
</dbReference>
<dbReference type="InterPro" id="IPR006390">
    <property type="entry name" value="DHP_synth_dom"/>
</dbReference>
<dbReference type="NCBIfam" id="TIGR01496">
    <property type="entry name" value="DHPS"/>
    <property type="match status" value="1"/>
</dbReference>
<dbReference type="PANTHER" id="PTHR20941">
    <property type="entry name" value="FOLATE SYNTHESIS PROTEINS"/>
    <property type="match status" value="1"/>
</dbReference>
<dbReference type="AlphaFoldDB" id="A0A3P5WJV4"/>
<evidence type="ECO:0000256" key="12">
    <source>
        <dbReference type="ARBA" id="ARBA00053449"/>
    </source>
</evidence>
<dbReference type="GO" id="GO:0046654">
    <property type="term" value="P:tetrahydrofolate biosynthetic process"/>
    <property type="evidence" value="ECO:0007669"/>
    <property type="project" value="UniProtKB-UniPathway"/>
</dbReference>
<accession>A0A3P5WJV4</accession>
<evidence type="ECO:0000256" key="13">
    <source>
        <dbReference type="RuleBase" id="RU361205"/>
    </source>
</evidence>
<keyword evidence="9 13" id="KW-0460">Magnesium</keyword>
<comment type="cofactor">
    <cofactor evidence="2 13">
        <name>Mg(2+)</name>
        <dbReference type="ChEBI" id="CHEBI:18420"/>
    </cofactor>
</comment>
<dbReference type="InterPro" id="IPR000489">
    <property type="entry name" value="Pterin-binding_dom"/>
</dbReference>
<dbReference type="PROSITE" id="PS00793">
    <property type="entry name" value="DHPS_2"/>
    <property type="match status" value="1"/>
</dbReference>
<evidence type="ECO:0000256" key="3">
    <source>
        <dbReference type="ARBA" id="ARBA00004763"/>
    </source>
</evidence>
<evidence type="ECO:0000313" key="15">
    <source>
        <dbReference type="EMBL" id="VDC18868.1"/>
    </source>
</evidence>
<dbReference type="PROSITE" id="PS00792">
    <property type="entry name" value="DHPS_1"/>
    <property type="match status" value="1"/>
</dbReference>
<dbReference type="GO" id="GO:0004156">
    <property type="term" value="F:dihydropteroate synthase activity"/>
    <property type="evidence" value="ECO:0007669"/>
    <property type="project" value="UniProtKB-EC"/>
</dbReference>
<evidence type="ECO:0000256" key="11">
    <source>
        <dbReference type="ARBA" id="ARBA00030193"/>
    </source>
</evidence>
<feature type="domain" description="Pterin-binding" evidence="14">
    <location>
        <begin position="23"/>
        <end position="270"/>
    </location>
</feature>
<dbReference type="Proteomes" id="UP000270468">
    <property type="component" value="Unassembled WGS sequence"/>
</dbReference>
<name>A0A3P5WJV4_9BACL</name>
<evidence type="ECO:0000256" key="4">
    <source>
        <dbReference type="ARBA" id="ARBA00009503"/>
    </source>
</evidence>
<evidence type="ECO:0000256" key="6">
    <source>
        <dbReference type="ARBA" id="ARBA00016919"/>
    </source>
</evidence>
<dbReference type="GO" id="GO:0005829">
    <property type="term" value="C:cytosol"/>
    <property type="evidence" value="ECO:0007669"/>
    <property type="project" value="TreeGrafter"/>
</dbReference>
<dbReference type="PANTHER" id="PTHR20941:SF1">
    <property type="entry name" value="FOLIC ACID SYNTHESIS PROTEIN FOL1"/>
    <property type="match status" value="1"/>
</dbReference>
<dbReference type="Gene3D" id="3.20.20.20">
    <property type="entry name" value="Dihydropteroate synthase-like"/>
    <property type="match status" value="1"/>
</dbReference>
<keyword evidence="10 13" id="KW-0289">Folate biosynthesis</keyword>
<evidence type="ECO:0000256" key="10">
    <source>
        <dbReference type="ARBA" id="ARBA00022909"/>
    </source>
</evidence>
<dbReference type="FunFam" id="3.20.20.20:FF:000006">
    <property type="entry name" value="Dihydropteroate synthase"/>
    <property type="match status" value="1"/>
</dbReference>
<dbReference type="Pfam" id="PF00809">
    <property type="entry name" value="Pterin_bind"/>
    <property type="match status" value="1"/>
</dbReference>
<protein>
    <recommendedName>
        <fullName evidence="6 13">Dihydropteroate synthase</fullName>
        <shortName evidence="13">DHPS</shortName>
        <ecNumber evidence="5 13">2.5.1.15</ecNumber>
    </recommendedName>
    <alternativeName>
        <fullName evidence="11 13">Dihydropteroate pyrophosphorylase</fullName>
    </alternativeName>
</protein>
<dbReference type="SUPFAM" id="SSF51717">
    <property type="entry name" value="Dihydropteroate synthetase-like"/>
    <property type="match status" value="1"/>
</dbReference>
<evidence type="ECO:0000256" key="2">
    <source>
        <dbReference type="ARBA" id="ARBA00001946"/>
    </source>
</evidence>
<evidence type="ECO:0000259" key="14">
    <source>
        <dbReference type="PROSITE" id="PS50972"/>
    </source>
</evidence>
<dbReference type="GO" id="GO:0046872">
    <property type="term" value="F:metal ion binding"/>
    <property type="evidence" value="ECO:0007669"/>
    <property type="project" value="UniProtKB-KW"/>
</dbReference>
<dbReference type="EC" id="2.5.1.15" evidence="5 13"/>
<evidence type="ECO:0000256" key="7">
    <source>
        <dbReference type="ARBA" id="ARBA00022679"/>
    </source>
</evidence>
<dbReference type="EMBL" id="UXAV01000014">
    <property type="protein sequence ID" value="VDC18868.1"/>
    <property type="molecule type" value="Genomic_DNA"/>
</dbReference>